<name>A0A7Y9RPP7_9ACTN</name>
<organism evidence="1 2">
    <name type="scientific">Nocardioides perillae</name>
    <dbReference type="NCBI Taxonomy" id="1119534"/>
    <lineage>
        <taxon>Bacteria</taxon>
        <taxon>Bacillati</taxon>
        <taxon>Actinomycetota</taxon>
        <taxon>Actinomycetes</taxon>
        <taxon>Propionibacteriales</taxon>
        <taxon>Nocardioidaceae</taxon>
        <taxon>Nocardioides</taxon>
    </lineage>
</organism>
<sequence length="140" mass="15125">MRFTEREMTVAVDAVGKELYAATRPPWKRGSADDEWEAMTPGQKYQRRAAAGEVVLPVLIALPDRPTVGAPPQFSDEEYAEAAVAGARALVGSRDPDAWESLSAKKQQALLQTTVALTRAAVAAMPVRQDPDAITVPDHL</sequence>
<dbReference type="AlphaFoldDB" id="A0A7Y9RPP7"/>
<dbReference type="Proteomes" id="UP000544110">
    <property type="component" value="Unassembled WGS sequence"/>
</dbReference>
<comment type="caution">
    <text evidence="1">The sequence shown here is derived from an EMBL/GenBank/DDBJ whole genome shotgun (WGS) entry which is preliminary data.</text>
</comment>
<protein>
    <submittedName>
        <fullName evidence="1">Uncharacterized protein</fullName>
    </submittedName>
</protein>
<reference evidence="1 2" key="1">
    <citation type="submission" date="2020-07" db="EMBL/GenBank/DDBJ databases">
        <title>Sequencing the genomes of 1000 actinobacteria strains.</title>
        <authorList>
            <person name="Klenk H.-P."/>
        </authorList>
    </citation>
    <scope>NUCLEOTIDE SEQUENCE [LARGE SCALE GENOMIC DNA]</scope>
    <source>
        <strain evidence="1 2">DSM 24552</strain>
    </source>
</reference>
<gene>
    <name evidence="1" type="ORF">BJ989_000565</name>
</gene>
<evidence type="ECO:0000313" key="2">
    <source>
        <dbReference type="Proteomes" id="UP000544110"/>
    </source>
</evidence>
<dbReference type="RefSeq" id="WP_179516917.1">
    <property type="nucleotide sequence ID" value="NZ_JACCAC010000001.1"/>
</dbReference>
<dbReference type="EMBL" id="JACCAC010000001">
    <property type="protein sequence ID" value="NYG54261.1"/>
    <property type="molecule type" value="Genomic_DNA"/>
</dbReference>
<evidence type="ECO:0000313" key="1">
    <source>
        <dbReference type="EMBL" id="NYG54261.1"/>
    </source>
</evidence>
<accession>A0A7Y9RPP7</accession>
<keyword evidence="2" id="KW-1185">Reference proteome</keyword>
<proteinExistence type="predicted"/>